<evidence type="ECO:0000313" key="2">
    <source>
        <dbReference type="EMBL" id="MCI0129230.1"/>
    </source>
</evidence>
<dbReference type="Pfam" id="PF20057">
    <property type="entry name" value="DUF6456"/>
    <property type="match status" value="1"/>
</dbReference>
<name>A0AA41QR86_9HYPH</name>
<dbReference type="RefSeq" id="WP_281737171.1">
    <property type="nucleotide sequence ID" value="NZ_JAKETQ010000004.1"/>
</dbReference>
<evidence type="ECO:0000259" key="1">
    <source>
        <dbReference type="Pfam" id="PF20057"/>
    </source>
</evidence>
<feature type="domain" description="DUF6456" evidence="1">
    <location>
        <begin position="133"/>
        <end position="245"/>
    </location>
</feature>
<dbReference type="AlphaFoldDB" id="A0AA41QR86"/>
<accession>A0AA41QR86</accession>
<dbReference type="Proteomes" id="UP001156140">
    <property type="component" value="Unassembled WGS sequence"/>
</dbReference>
<keyword evidence="3" id="KW-1185">Reference proteome</keyword>
<reference evidence="2" key="1">
    <citation type="submission" date="2022-03" db="EMBL/GenBank/DDBJ databases">
        <title>The complete genome sequence of a Methyloterrigena soli.</title>
        <authorList>
            <person name="Zi Z."/>
        </authorList>
    </citation>
    <scope>NUCLEOTIDE SEQUENCE</scope>
    <source>
        <strain evidence="2">M48</strain>
    </source>
</reference>
<comment type="caution">
    <text evidence="2">The sequence shown here is derived from an EMBL/GenBank/DDBJ whole genome shotgun (WGS) entry which is preliminary data.</text>
</comment>
<sequence>MKKAKPSEITYAQAVAELPAAEAAMLAESEEYARAYSEGVKVLHRLHAVMAKEKARALVARRRYTALRGVVDKGDGEGKPAIVYRLVDNPMITQGLLDAVTNGEVETKHEASQLAAINQTLLVGGLARVKGKTEAQFLAATRYCHLSERSQIGGAKATDYSQVRVDTSGPQQDQISAAQDDARAELMGAQRALGPEATAIVDQVVVYGGSVRTLAKRLGYAEGGQGRKRAERRLLQALDVLVDHFNLLPPDTPRRRAWNDGSRAVIVDDDEVA</sequence>
<dbReference type="EMBL" id="JALAZD010000004">
    <property type="protein sequence ID" value="MCI0129230.1"/>
    <property type="molecule type" value="Genomic_DNA"/>
</dbReference>
<protein>
    <submittedName>
        <fullName evidence="2">DUF6456 domain-containing protein</fullName>
    </submittedName>
</protein>
<evidence type="ECO:0000313" key="3">
    <source>
        <dbReference type="Proteomes" id="UP001156140"/>
    </source>
</evidence>
<gene>
    <name evidence="2" type="ORF">ML536_20550</name>
</gene>
<organism evidence="2 3">
    <name type="scientific">Paradevosia shaoguanensis</name>
    <dbReference type="NCBI Taxonomy" id="1335043"/>
    <lineage>
        <taxon>Bacteria</taxon>
        <taxon>Pseudomonadati</taxon>
        <taxon>Pseudomonadota</taxon>
        <taxon>Alphaproteobacteria</taxon>
        <taxon>Hyphomicrobiales</taxon>
        <taxon>Devosiaceae</taxon>
        <taxon>Paradevosia</taxon>
    </lineage>
</organism>
<proteinExistence type="predicted"/>
<dbReference type="InterPro" id="IPR045599">
    <property type="entry name" value="DUF6456"/>
</dbReference>